<keyword evidence="12" id="KW-1185">Reference proteome</keyword>
<feature type="transmembrane region" description="Helical" evidence="9">
    <location>
        <begin position="71"/>
        <end position="88"/>
    </location>
</feature>
<dbReference type="Proteomes" id="UP001595462">
    <property type="component" value="Unassembled WGS sequence"/>
</dbReference>
<dbReference type="PANTHER" id="PTHR35011">
    <property type="entry name" value="2,3-DIKETO-L-GULONATE TRAP TRANSPORTER SMALL PERMEASE PROTEIN YIAM"/>
    <property type="match status" value="1"/>
</dbReference>
<evidence type="ECO:0000256" key="5">
    <source>
        <dbReference type="ARBA" id="ARBA00022692"/>
    </source>
</evidence>
<name>A0ABV7EID7_9GAMM</name>
<evidence type="ECO:0000256" key="8">
    <source>
        <dbReference type="ARBA" id="ARBA00038436"/>
    </source>
</evidence>
<evidence type="ECO:0000256" key="1">
    <source>
        <dbReference type="ARBA" id="ARBA00004429"/>
    </source>
</evidence>
<comment type="similarity">
    <text evidence="8 9">Belongs to the TRAP transporter small permease family.</text>
</comment>
<evidence type="ECO:0000256" key="9">
    <source>
        <dbReference type="RuleBase" id="RU369079"/>
    </source>
</evidence>
<feature type="transmembrane region" description="Helical" evidence="9">
    <location>
        <begin position="151"/>
        <end position="179"/>
    </location>
</feature>
<keyword evidence="4 9" id="KW-0997">Cell inner membrane</keyword>
<evidence type="ECO:0000256" key="3">
    <source>
        <dbReference type="ARBA" id="ARBA00022475"/>
    </source>
</evidence>
<dbReference type="Pfam" id="PF04290">
    <property type="entry name" value="DctQ"/>
    <property type="match status" value="1"/>
</dbReference>
<dbReference type="EMBL" id="JBHRSS010000001">
    <property type="protein sequence ID" value="MFC3102484.1"/>
    <property type="molecule type" value="Genomic_DNA"/>
</dbReference>
<feature type="domain" description="Tripartite ATP-independent periplasmic transporters DctQ component" evidence="10">
    <location>
        <begin position="47"/>
        <end position="174"/>
    </location>
</feature>
<proteinExistence type="inferred from homology"/>
<comment type="function">
    <text evidence="9">Part of the tripartite ATP-independent periplasmic (TRAP) transport system.</text>
</comment>
<dbReference type="PANTHER" id="PTHR35011:SF2">
    <property type="entry name" value="2,3-DIKETO-L-GULONATE TRAP TRANSPORTER SMALL PERMEASE PROTEIN YIAM"/>
    <property type="match status" value="1"/>
</dbReference>
<feature type="transmembrane region" description="Helical" evidence="9">
    <location>
        <begin position="109"/>
        <end position="131"/>
    </location>
</feature>
<comment type="subunit">
    <text evidence="9">The complex comprises the extracytoplasmic solute receptor protein and the two transmembrane proteins.</text>
</comment>
<accession>A0ABV7EID7</accession>
<keyword evidence="3" id="KW-1003">Cell membrane</keyword>
<dbReference type="RefSeq" id="WP_380685595.1">
    <property type="nucleotide sequence ID" value="NZ_JBHRSS010000001.1"/>
</dbReference>
<sequence length="187" mass="20538">MATPEQEVLETLDPAPQVPPLGGLPGRLIAVLDTIFSTLAVLSLLGIAVVVLLQIICRLLLPFSPPWTEELSRYLFIYMVSLSSGVILRRRRHISLELFQHRLALRGQALHQMLVCIALGGFSLIVIEPAWRFASIGTFQTSPALGMPMIYVFSSMAVLLGLVAFYSLLGFIEAALALWRPPTPGAW</sequence>
<gene>
    <name evidence="11" type="ORF">ACFOSU_01100</name>
</gene>
<comment type="caution">
    <text evidence="11">The sequence shown here is derived from an EMBL/GenBank/DDBJ whole genome shotgun (WGS) entry which is preliminary data.</text>
</comment>
<keyword evidence="5 9" id="KW-0812">Transmembrane</keyword>
<evidence type="ECO:0000313" key="12">
    <source>
        <dbReference type="Proteomes" id="UP001595462"/>
    </source>
</evidence>
<keyword evidence="6 9" id="KW-1133">Transmembrane helix</keyword>
<keyword evidence="2 9" id="KW-0813">Transport</keyword>
<reference evidence="12" key="1">
    <citation type="journal article" date="2019" name="Int. J. Syst. Evol. Microbiol.">
        <title>The Global Catalogue of Microorganisms (GCM) 10K type strain sequencing project: providing services to taxonomists for standard genome sequencing and annotation.</title>
        <authorList>
            <consortium name="The Broad Institute Genomics Platform"/>
            <consortium name="The Broad Institute Genome Sequencing Center for Infectious Disease"/>
            <person name="Wu L."/>
            <person name="Ma J."/>
        </authorList>
    </citation>
    <scope>NUCLEOTIDE SEQUENCE [LARGE SCALE GENOMIC DNA]</scope>
    <source>
        <strain evidence="12">KCTC 52640</strain>
    </source>
</reference>
<organism evidence="11 12">
    <name type="scientific">Salinisphaera aquimarina</name>
    <dbReference type="NCBI Taxonomy" id="2094031"/>
    <lineage>
        <taxon>Bacteria</taxon>
        <taxon>Pseudomonadati</taxon>
        <taxon>Pseudomonadota</taxon>
        <taxon>Gammaproteobacteria</taxon>
        <taxon>Salinisphaerales</taxon>
        <taxon>Salinisphaeraceae</taxon>
        <taxon>Salinisphaera</taxon>
    </lineage>
</organism>
<evidence type="ECO:0000259" key="10">
    <source>
        <dbReference type="Pfam" id="PF04290"/>
    </source>
</evidence>
<comment type="subcellular location">
    <subcellularLocation>
        <location evidence="1 9">Cell inner membrane</location>
        <topology evidence="1 9">Multi-pass membrane protein</topology>
    </subcellularLocation>
</comment>
<evidence type="ECO:0000256" key="4">
    <source>
        <dbReference type="ARBA" id="ARBA00022519"/>
    </source>
</evidence>
<protein>
    <recommendedName>
        <fullName evidence="9">TRAP transporter small permease protein</fullName>
    </recommendedName>
</protein>
<evidence type="ECO:0000256" key="6">
    <source>
        <dbReference type="ARBA" id="ARBA00022989"/>
    </source>
</evidence>
<keyword evidence="7 9" id="KW-0472">Membrane</keyword>
<feature type="transmembrane region" description="Helical" evidence="9">
    <location>
        <begin position="35"/>
        <end position="56"/>
    </location>
</feature>
<evidence type="ECO:0000256" key="7">
    <source>
        <dbReference type="ARBA" id="ARBA00023136"/>
    </source>
</evidence>
<dbReference type="InterPro" id="IPR055348">
    <property type="entry name" value="DctQ"/>
</dbReference>
<dbReference type="InterPro" id="IPR007387">
    <property type="entry name" value="TRAP_DctQ"/>
</dbReference>
<evidence type="ECO:0000313" key="11">
    <source>
        <dbReference type="EMBL" id="MFC3102484.1"/>
    </source>
</evidence>
<evidence type="ECO:0000256" key="2">
    <source>
        <dbReference type="ARBA" id="ARBA00022448"/>
    </source>
</evidence>